<organism evidence="2">
    <name type="scientific">Picea sitchensis</name>
    <name type="common">Sitka spruce</name>
    <name type="synonym">Pinus sitchensis</name>
    <dbReference type="NCBI Taxonomy" id="3332"/>
    <lineage>
        <taxon>Eukaryota</taxon>
        <taxon>Viridiplantae</taxon>
        <taxon>Streptophyta</taxon>
        <taxon>Embryophyta</taxon>
        <taxon>Tracheophyta</taxon>
        <taxon>Spermatophyta</taxon>
        <taxon>Pinopsida</taxon>
        <taxon>Pinidae</taxon>
        <taxon>Conifers I</taxon>
        <taxon>Pinales</taxon>
        <taxon>Pinaceae</taxon>
        <taxon>Picea</taxon>
    </lineage>
</organism>
<feature type="compositionally biased region" description="Basic and acidic residues" evidence="1">
    <location>
        <begin position="365"/>
        <end position="386"/>
    </location>
</feature>
<dbReference type="Gene3D" id="3.40.50.790">
    <property type="match status" value="1"/>
</dbReference>
<evidence type="ECO:0008006" key="3">
    <source>
        <dbReference type="Google" id="ProtNLM"/>
    </source>
</evidence>
<evidence type="ECO:0000313" key="2">
    <source>
        <dbReference type="EMBL" id="ABR17574.1"/>
    </source>
</evidence>
<proteinExistence type="evidence at transcript level"/>
<dbReference type="CDD" id="cd00403">
    <property type="entry name" value="Ribosomal_L1"/>
    <property type="match status" value="1"/>
</dbReference>
<dbReference type="FunFam" id="3.40.50.790:FF:000012">
    <property type="entry name" value="Ribosomal protein L1p/L10e family"/>
    <property type="match status" value="1"/>
</dbReference>
<dbReference type="InterPro" id="IPR050257">
    <property type="entry name" value="eL8/uL1-like"/>
</dbReference>
<name>B8LPJ4_PICSI</name>
<dbReference type="InterPro" id="IPR023674">
    <property type="entry name" value="Ribosomal_uL1-like"/>
</dbReference>
<evidence type="ECO:0000256" key="1">
    <source>
        <dbReference type="SAM" id="MobiDB-lite"/>
    </source>
</evidence>
<dbReference type="Pfam" id="PF00687">
    <property type="entry name" value="Ribosomal_L1"/>
    <property type="match status" value="1"/>
</dbReference>
<dbReference type="InterPro" id="IPR016095">
    <property type="entry name" value="Ribosomal_uL1_3-a/b-sand"/>
</dbReference>
<sequence>MDNTKKKNNKPQVPSRLSHERVEKGVDALLTWVKSKAKHQKPQLLEHDELLYMVVTLKRIPDRERINPYKIRLPHPLFPLDGSQEVCLIIDDREKGLNAEVAKNKVKEEGLPISKVLKYSKLKTDYKPFEAKRKLCGSFDLFLADKSVVPLLPKLLGKAFFKKKKHPIPVDLTHKQWRGQIESACSSAFLYVGKGTCCVIKVARVSQTRNEIVENVVAVIDGLASVIPRNWNNIRSLHLKSLESLALPLYQSIPEIPLRIEGVKTEPEADVPEKKEVCDKHVDKKTFKKGRIRDVRYMDNMLGDFSDGILGGEDGNEVDFLGGRVKDVDSSDEEKEITGRHSSKKRTADAEKAPGSKRKKILSSEGKKGSLDGQGVDDRLPKEDSHKKKNKSVGLQGGAVANSAEVATKKAKSKKLKKSVSAE</sequence>
<dbReference type="PANTHER" id="PTHR23105">
    <property type="entry name" value="RIBOSOMAL PROTEIN L7AE FAMILY MEMBER"/>
    <property type="match status" value="1"/>
</dbReference>
<feature type="region of interest" description="Disordered" evidence="1">
    <location>
        <begin position="321"/>
        <end position="423"/>
    </location>
</feature>
<protein>
    <recommendedName>
        <fullName evidence="3">Ribosomal protein L1</fullName>
    </recommendedName>
</protein>
<accession>B8LPJ4</accession>
<dbReference type="SUPFAM" id="SSF56808">
    <property type="entry name" value="Ribosomal protein L1"/>
    <property type="match status" value="1"/>
</dbReference>
<feature type="compositionally biased region" description="Basic residues" evidence="1">
    <location>
        <begin position="409"/>
        <end position="423"/>
    </location>
</feature>
<dbReference type="InterPro" id="IPR028364">
    <property type="entry name" value="Ribosomal_uL1/biogenesis"/>
</dbReference>
<dbReference type="AlphaFoldDB" id="B8LPJ4"/>
<dbReference type="EMBL" id="EF677770">
    <property type="protein sequence ID" value="ABR17574.1"/>
    <property type="molecule type" value="mRNA"/>
</dbReference>
<reference evidence="2" key="1">
    <citation type="submission" date="2007-06" db="EMBL/GenBank/DDBJ databases">
        <title>Full length cDNA sequences from Sitka Spruce (Picea sitchensis).</title>
        <authorList>
            <person name="Ralph S.G."/>
            <person name="Chun H.E."/>
            <person name="Liao N."/>
            <person name="Ali J."/>
            <person name="Reid K."/>
            <person name="Kolosova N."/>
            <person name="Cooper N."/>
            <person name="Cullis C."/>
            <person name="Jancsik S."/>
            <person name="Moore R."/>
            <person name="Mayo M."/>
            <person name="Wagner S."/>
            <person name="Holt R.A."/>
            <person name="Jones S.J.M."/>
            <person name="Marra M.A."/>
            <person name="Ritland C.E."/>
            <person name="Ritland K."/>
            <person name="Bohlmann J."/>
        </authorList>
    </citation>
    <scope>NUCLEOTIDE SEQUENCE</scope>
    <source>
        <tissue evidence="2">Green portion of the leader tissue</tissue>
    </source>
</reference>
<feature type="region of interest" description="Disordered" evidence="1">
    <location>
        <begin position="1"/>
        <end position="20"/>
    </location>
</feature>
<dbReference type="GO" id="GO:0003723">
    <property type="term" value="F:RNA binding"/>
    <property type="evidence" value="ECO:0007669"/>
    <property type="project" value="InterPro"/>
</dbReference>